<sequence>MLGPRQVGKSTLLRSLGPDRIIDLSFPSEFRTYLGRPETLEHELLAAGPDVRTVLIDEVQKVPELLDVAQAFLDREPKRFRFLFSGSSARKLRRGGANLLPGRIHLHFLHPLLASELGDAFHLDRVLAEGSLPGIYSEVDADTRATDLRSYVDAYLREEVQAEALVRNLGGYIRLLELVAASSGHILNLNSLCKDAGVGYETARRYLEVLEDTLIVTRIPAWSGSDRAQLISHPKLFLFDLGVRNALLRRPTDRPLEDERGLLLEHLVAYELHRRTTSLWPQARLFHYRTRNGAEVDFVLEIGRELWAIEVKSGERAPETEPSGIRSLADRTTRLKRKIVVFLGSRAQKIGDVECLPLLQFLDQLP</sequence>
<evidence type="ECO:0000313" key="4">
    <source>
        <dbReference type="Proteomes" id="UP000739538"/>
    </source>
</evidence>
<comment type="caution">
    <text evidence="3">The sequence shown here is derived from an EMBL/GenBank/DDBJ whole genome shotgun (WGS) entry which is preliminary data.</text>
</comment>
<dbReference type="InterPro" id="IPR041682">
    <property type="entry name" value="AAA_14"/>
</dbReference>
<dbReference type="AlphaFoldDB" id="A0A956SEZ1"/>
<proteinExistence type="predicted"/>
<dbReference type="InterPro" id="IPR025420">
    <property type="entry name" value="DUF4143"/>
</dbReference>
<dbReference type="Pfam" id="PF13635">
    <property type="entry name" value="DUF4143"/>
    <property type="match status" value="1"/>
</dbReference>
<dbReference type="PANTHER" id="PTHR43566">
    <property type="entry name" value="CONSERVED PROTEIN"/>
    <property type="match status" value="1"/>
</dbReference>
<gene>
    <name evidence="3" type="ORF">KDA27_08360</name>
</gene>
<dbReference type="InterPro" id="IPR027417">
    <property type="entry name" value="P-loop_NTPase"/>
</dbReference>
<dbReference type="PANTHER" id="PTHR43566:SF2">
    <property type="entry name" value="DUF4143 DOMAIN-CONTAINING PROTEIN"/>
    <property type="match status" value="1"/>
</dbReference>
<evidence type="ECO:0000259" key="1">
    <source>
        <dbReference type="Pfam" id="PF13173"/>
    </source>
</evidence>
<keyword evidence="3" id="KW-0547">Nucleotide-binding</keyword>
<dbReference type="Pfam" id="PF13173">
    <property type="entry name" value="AAA_14"/>
    <property type="match status" value="1"/>
</dbReference>
<evidence type="ECO:0000313" key="3">
    <source>
        <dbReference type="EMBL" id="MCA9755798.1"/>
    </source>
</evidence>
<organism evidence="3 4">
    <name type="scientific">Eiseniibacteriota bacterium</name>
    <dbReference type="NCBI Taxonomy" id="2212470"/>
    <lineage>
        <taxon>Bacteria</taxon>
        <taxon>Candidatus Eiseniibacteriota</taxon>
    </lineage>
</organism>
<accession>A0A956SEZ1</accession>
<feature type="domain" description="AAA" evidence="1">
    <location>
        <begin position="2"/>
        <end position="117"/>
    </location>
</feature>
<keyword evidence="3" id="KW-0067">ATP-binding</keyword>
<feature type="domain" description="DUF4143" evidence="2">
    <location>
        <begin position="159"/>
        <end position="314"/>
    </location>
</feature>
<protein>
    <submittedName>
        <fullName evidence="3">ATP-binding protein</fullName>
    </submittedName>
</protein>
<dbReference type="EMBL" id="JAGQHS010000032">
    <property type="protein sequence ID" value="MCA9755798.1"/>
    <property type="molecule type" value="Genomic_DNA"/>
</dbReference>
<dbReference type="Proteomes" id="UP000739538">
    <property type="component" value="Unassembled WGS sequence"/>
</dbReference>
<name>A0A956SEZ1_UNCEI</name>
<reference evidence="3" key="1">
    <citation type="submission" date="2020-04" db="EMBL/GenBank/DDBJ databases">
        <authorList>
            <person name="Zhang T."/>
        </authorList>
    </citation>
    <scope>NUCLEOTIDE SEQUENCE</scope>
    <source>
        <strain evidence="3">HKST-UBA02</strain>
    </source>
</reference>
<dbReference type="GO" id="GO:0005524">
    <property type="term" value="F:ATP binding"/>
    <property type="evidence" value="ECO:0007669"/>
    <property type="project" value="UniProtKB-KW"/>
</dbReference>
<dbReference type="SUPFAM" id="SSF52540">
    <property type="entry name" value="P-loop containing nucleoside triphosphate hydrolases"/>
    <property type="match status" value="1"/>
</dbReference>
<reference evidence="3" key="2">
    <citation type="journal article" date="2021" name="Microbiome">
        <title>Successional dynamics and alternative stable states in a saline activated sludge microbial community over 9 years.</title>
        <authorList>
            <person name="Wang Y."/>
            <person name="Ye J."/>
            <person name="Ju F."/>
            <person name="Liu L."/>
            <person name="Boyd J.A."/>
            <person name="Deng Y."/>
            <person name="Parks D.H."/>
            <person name="Jiang X."/>
            <person name="Yin X."/>
            <person name="Woodcroft B.J."/>
            <person name="Tyson G.W."/>
            <person name="Hugenholtz P."/>
            <person name="Polz M.F."/>
            <person name="Zhang T."/>
        </authorList>
    </citation>
    <scope>NUCLEOTIDE SEQUENCE</scope>
    <source>
        <strain evidence="3">HKST-UBA02</strain>
    </source>
</reference>
<evidence type="ECO:0000259" key="2">
    <source>
        <dbReference type="Pfam" id="PF13635"/>
    </source>
</evidence>